<dbReference type="GO" id="GO:0071949">
    <property type="term" value="F:FAD binding"/>
    <property type="evidence" value="ECO:0007669"/>
    <property type="project" value="InterPro"/>
</dbReference>
<dbReference type="Gene3D" id="3.30.70.100">
    <property type="match status" value="1"/>
</dbReference>
<evidence type="ECO:0000259" key="1">
    <source>
        <dbReference type="PROSITE" id="PS50925"/>
    </source>
</evidence>
<dbReference type="GO" id="GO:0009882">
    <property type="term" value="F:blue light photoreceptor activity"/>
    <property type="evidence" value="ECO:0007669"/>
    <property type="project" value="InterPro"/>
</dbReference>
<dbReference type="InterPro" id="IPR036046">
    <property type="entry name" value="Acylphosphatase-like_dom_sf"/>
</dbReference>
<gene>
    <name evidence="2" type="ORF">K3721_11610</name>
</gene>
<sequence>MHRIIYVSQAVRGMSSKELAVIVEKAQKSNAAADVTGMLVGHMGWFLQVIEGPAEALAALFHRISSDPRHGNIRVLVSEAAPARAFPEWRMAFSEPHVLPKPVQQHVFALQNLIPINSPDRGSETAVRQVVRDFLAAFERLEKTA</sequence>
<reference evidence="2" key="1">
    <citation type="submission" date="2021-08" db="EMBL/GenBank/DDBJ databases">
        <authorList>
            <person name="Nwanade C."/>
            <person name="Wang M."/>
            <person name="Masoudi A."/>
            <person name="Yu Z."/>
            <person name="Liu J."/>
        </authorList>
    </citation>
    <scope>NUCLEOTIDE SEQUENCE</scope>
    <source>
        <strain evidence="2">S122</strain>
    </source>
</reference>
<evidence type="ECO:0000313" key="2">
    <source>
        <dbReference type="EMBL" id="UWQ52673.1"/>
    </source>
</evidence>
<dbReference type="KEGG" id="lcae:K3721_11610"/>
<dbReference type="PROSITE" id="PS50925">
    <property type="entry name" value="BLUF"/>
    <property type="match status" value="1"/>
</dbReference>
<organism evidence="2 3">
    <name type="scientific">Leisingera caerulea</name>
    <name type="common">Phaeobacter caeruleus</name>
    <dbReference type="NCBI Taxonomy" id="506591"/>
    <lineage>
        <taxon>Bacteria</taxon>
        <taxon>Pseudomonadati</taxon>
        <taxon>Pseudomonadota</taxon>
        <taxon>Alphaproteobacteria</taxon>
        <taxon>Rhodobacterales</taxon>
        <taxon>Roseobacteraceae</taxon>
        <taxon>Leisingera</taxon>
    </lineage>
</organism>
<dbReference type="Pfam" id="PF04940">
    <property type="entry name" value="BLUF"/>
    <property type="match status" value="1"/>
</dbReference>
<name>A0A9Q9M1L3_LEICA</name>
<proteinExistence type="predicted"/>
<evidence type="ECO:0000313" key="3">
    <source>
        <dbReference type="Proteomes" id="UP001058713"/>
    </source>
</evidence>
<dbReference type="SUPFAM" id="SSF54975">
    <property type="entry name" value="Acylphosphatase/BLUF domain-like"/>
    <property type="match status" value="1"/>
</dbReference>
<dbReference type="RefSeq" id="WP_259970467.1">
    <property type="nucleotide sequence ID" value="NZ_CP081070.1"/>
</dbReference>
<feature type="domain" description="BLUF" evidence="1">
    <location>
        <begin position="1"/>
        <end position="92"/>
    </location>
</feature>
<accession>A0A9Q9M1L3</accession>
<dbReference type="Proteomes" id="UP001058713">
    <property type="component" value="Chromosome"/>
</dbReference>
<dbReference type="EMBL" id="CP081070">
    <property type="protein sequence ID" value="UWQ52673.1"/>
    <property type="molecule type" value="Genomic_DNA"/>
</dbReference>
<dbReference type="InterPro" id="IPR007024">
    <property type="entry name" value="BLUF_domain"/>
</dbReference>
<protein>
    <submittedName>
        <fullName evidence="2">BLUF domain-containing protein</fullName>
    </submittedName>
</protein>
<dbReference type="AlphaFoldDB" id="A0A9Q9M1L3"/>
<dbReference type="SMART" id="SM01034">
    <property type="entry name" value="BLUF"/>
    <property type="match status" value="1"/>
</dbReference>